<dbReference type="GO" id="GO:0005737">
    <property type="term" value="C:cytoplasm"/>
    <property type="evidence" value="ECO:0000318"/>
    <property type="project" value="GO_Central"/>
</dbReference>
<evidence type="ECO:0000256" key="4">
    <source>
        <dbReference type="PIRSR" id="PIRSR036492-1"/>
    </source>
</evidence>
<dbReference type="InParanoid" id="A2FBP0"/>
<dbReference type="GO" id="GO:0006081">
    <property type="term" value="P:aldehyde metabolic process"/>
    <property type="evidence" value="ECO:0000318"/>
    <property type="project" value="GO_Central"/>
</dbReference>
<dbReference type="RefSeq" id="XP_001310607.1">
    <property type="nucleotide sequence ID" value="XM_001310606.1"/>
</dbReference>
<accession>A2FBP0</accession>
<keyword evidence="2 3" id="KW-0560">Oxidoreductase</keyword>
<reference evidence="8" key="2">
    <citation type="journal article" date="2007" name="Science">
        <title>Draft genome sequence of the sexually transmitted pathogen Trichomonas vaginalis.</title>
        <authorList>
            <person name="Carlton J.M."/>
            <person name="Hirt R.P."/>
            <person name="Silva J.C."/>
            <person name="Delcher A.L."/>
            <person name="Schatz M."/>
            <person name="Zhao Q."/>
            <person name="Wortman J.R."/>
            <person name="Bidwell S.L."/>
            <person name="Alsmark U.C.M."/>
            <person name="Besteiro S."/>
            <person name="Sicheritz-Ponten T."/>
            <person name="Noel C.J."/>
            <person name="Dacks J.B."/>
            <person name="Foster P.G."/>
            <person name="Simillion C."/>
            <person name="Van de Peer Y."/>
            <person name="Miranda-Saavedra D."/>
            <person name="Barton G.J."/>
            <person name="Westrop G.D."/>
            <person name="Mueller S."/>
            <person name="Dessi D."/>
            <person name="Fiori P.L."/>
            <person name="Ren Q."/>
            <person name="Paulsen I."/>
            <person name="Zhang H."/>
            <person name="Bastida-Corcuera F.D."/>
            <person name="Simoes-Barbosa A."/>
            <person name="Brown M.T."/>
            <person name="Hayes R.D."/>
            <person name="Mukherjee M."/>
            <person name="Okumura C.Y."/>
            <person name="Schneider R."/>
            <person name="Smith A.J."/>
            <person name="Vanacova S."/>
            <person name="Villalvazo M."/>
            <person name="Haas B.J."/>
            <person name="Pertea M."/>
            <person name="Feldblyum T.V."/>
            <person name="Utterback T.R."/>
            <person name="Shu C.L."/>
            <person name="Osoegawa K."/>
            <person name="de Jong P.J."/>
            <person name="Hrdy I."/>
            <person name="Horvathova L."/>
            <person name="Zubacova Z."/>
            <person name="Dolezal P."/>
            <person name="Malik S.B."/>
            <person name="Logsdon J.M. Jr."/>
            <person name="Henze K."/>
            <person name="Gupta A."/>
            <person name="Wang C.C."/>
            <person name="Dunne R.L."/>
            <person name="Upcroft J.A."/>
            <person name="Upcroft P."/>
            <person name="White O."/>
            <person name="Salzberg S.L."/>
            <person name="Tang P."/>
            <person name="Chiu C.-H."/>
            <person name="Lee Y.-S."/>
            <person name="Embley T.M."/>
            <person name="Coombs G.H."/>
            <person name="Mottram J.C."/>
            <person name="Tachezy J."/>
            <person name="Fraser-Liggett C.M."/>
            <person name="Johnson P.J."/>
        </authorList>
    </citation>
    <scope>NUCLEOTIDE SEQUENCE [LARGE SCALE GENOMIC DNA]</scope>
    <source>
        <strain evidence="8">G3</strain>
    </source>
</reference>
<dbReference type="PANTHER" id="PTHR43570:SF16">
    <property type="entry name" value="ALDEHYDE DEHYDROGENASE TYPE III, ISOFORM Q"/>
    <property type="match status" value="1"/>
</dbReference>
<feature type="active site" evidence="4 5">
    <location>
        <position position="216"/>
    </location>
</feature>
<evidence type="ECO:0000313" key="8">
    <source>
        <dbReference type="EMBL" id="EAX97677.1"/>
    </source>
</evidence>
<evidence type="ECO:0000256" key="2">
    <source>
        <dbReference type="ARBA" id="ARBA00023002"/>
    </source>
</evidence>
<dbReference type="FunFam" id="3.40.309.10:FF:000003">
    <property type="entry name" value="Aldehyde dehydrogenase"/>
    <property type="match status" value="1"/>
</dbReference>
<comment type="similarity">
    <text evidence="1 3 6">Belongs to the aldehyde dehydrogenase family.</text>
</comment>
<dbReference type="AlphaFoldDB" id="A2FBP0"/>
<dbReference type="PIRSF" id="PIRSF036492">
    <property type="entry name" value="ALDH"/>
    <property type="match status" value="1"/>
</dbReference>
<dbReference type="eggNOG" id="KOG2456">
    <property type="taxonomic scope" value="Eukaryota"/>
</dbReference>
<dbReference type="OMA" id="EIDWCKQ"/>
<dbReference type="SMR" id="A2FBP0"/>
<dbReference type="Proteomes" id="UP000001542">
    <property type="component" value="Unassembled WGS sequence"/>
</dbReference>
<evidence type="ECO:0000259" key="7">
    <source>
        <dbReference type="Pfam" id="PF00171"/>
    </source>
</evidence>
<evidence type="ECO:0000256" key="6">
    <source>
        <dbReference type="RuleBase" id="RU003345"/>
    </source>
</evidence>
<dbReference type="FunCoup" id="A2FBP0">
    <property type="interactions" value="395"/>
</dbReference>
<dbReference type="InterPro" id="IPR029510">
    <property type="entry name" value="Ald_DH_CS_GLU"/>
</dbReference>
<dbReference type="InterPro" id="IPR016163">
    <property type="entry name" value="Ald_DH_C"/>
</dbReference>
<dbReference type="VEuPathDB" id="TrichDB:TVAG_346790"/>
<dbReference type="InterPro" id="IPR015590">
    <property type="entry name" value="Aldehyde_DH_dom"/>
</dbReference>
<feature type="domain" description="Aldehyde dehydrogenase" evidence="7">
    <location>
        <begin position="9"/>
        <end position="435"/>
    </location>
</feature>
<feature type="active site" evidence="4">
    <location>
        <position position="250"/>
    </location>
</feature>
<dbReference type="InterPro" id="IPR016162">
    <property type="entry name" value="Ald_DH_N"/>
</dbReference>
<dbReference type="EMBL" id="DS113705">
    <property type="protein sequence ID" value="EAX97677.1"/>
    <property type="molecule type" value="Genomic_DNA"/>
</dbReference>
<evidence type="ECO:0000313" key="9">
    <source>
        <dbReference type="Proteomes" id="UP000001542"/>
    </source>
</evidence>
<dbReference type="PANTHER" id="PTHR43570">
    <property type="entry name" value="ALDEHYDE DEHYDROGENASE"/>
    <property type="match status" value="1"/>
</dbReference>
<protein>
    <recommendedName>
        <fullName evidence="3">Aldehyde dehydrogenase</fullName>
    </recommendedName>
</protein>
<dbReference type="KEGG" id="tva:4755464"/>
<dbReference type="OrthoDB" id="440325at2759"/>
<dbReference type="Gene3D" id="3.40.309.10">
    <property type="entry name" value="Aldehyde Dehydrogenase, Chain A, domain 2"/>
    <property type="match status" value="1"/>
</dbReference>
<dbReference type="InterPro" id="IPR012394">
    <property type="entry name" value="Aldehyde_DH_NAD(P)"/>
</dbReference>
<dbReference type="SUPFAM" id="SSF53720">
    <property type="entry name" value="ALDH-like"/>
    <property type="match status" value="1"/>
</dbReference>
<dbReference type="STRING" id="5722.A2FBP0"/>
<dbReference type="InterPro" id="IPR016161">
    <property type="entry name" value="Ald_DH/histidinol_DH"/>
</dbReference>
<name>A2FBP0_TRIV3</name>
<organism evidence="8 9">
    <name type="scientific">Trichomonas vaginalis (strain ATCC PRA-98 / G3)</name>
    <dbReference type="NCBI Taxonomy" id="412133"/>
    <lineage>
        <taxon>Eukaryota</taxon>
        <taxon>Metamonada</taxon>
        <taxon>Parabasalia</taxon>
        <taxon>Trichomonadida</taxon>
        <taxon>Trichomonadidae</taxon>
        <taxon>Trichomonas</taxon>
    </lineage>
</organism>
<dbReference type="Pfam" id="PF00171">
    <property type="entry name" value="Aldedh"/>
    <property type="match status" value="1"/>
</dbReference>
<sequence length="465" mass="52517">MEPVPVPPEEIPTIVKELREHFKTRVSFDFKWREDQLNGLLKCLDEHKDDWVKAMYDDMGSHHFEAELLIENVKTDISHTLKKFKSWLAPQSCSVAWALTPGSASIVPEPYGVVCDFIPYNYPMYLGFATLCPILAAGNVCLFKPSSNTPHCAKLYQTLFPQYLDPKGVRVVCGPTRICDVILDQRFDFIFYTGSPAVAKNVMRHAAEHLTPCLLELGGKSPVYFDKNCSLAKSVRRLIWGKIFNGGQTCVCPDYVMVHKDIMEQFKAEMVKAINELYPNPDTAYNDNITHIISKHHFDRLTKLIDNSGGNIIIKGFQDPEKLFIGPTLIENPSMEADIMTTEVFGPVIPFFPVDNEDKAIEFINEREKPLAAYVFTSDWNVFTKFQQQTSSGALMQNDVVFHVSSPYSPFGGVGNSGMGQYHGEIGVKTLSHLKPILTHSTMVEIPFKFPPYSDRNLSILRKFA</sequence>
<evidence type="ECO:0000256" key="1">
    <source>
        <dbReference type="ARBA" id="ARBA00009986"/>
    </source>
</evidence>
<dbReference type="PROSITE" id="PS00687">
    <property type="entry name" value="ALDEHYDE_DEHYDR_GLU"/>
    <property type="match status" value="1"/>
</dbReference>
<keyword evidence="9" id="KW-1185">Reference proteome</keyword>
<dbReference type="VEuPathDB" id="TrichDB:TVAGG3_0937960"/>
<dbReference type="Gene3D" id="3.40.605.10">
    <property type="entry name" value="Aldehyde Dehydrogenase, Chain A, domain 1"/>
    <property type="match status" value="1"/>
</dbReference>
<proteinExistence type="inferred from homology"/>
<evidence type="ECO:0000256" key="5">
    <source>
        <dbReference type="PROSITE-ProRule" id="PRU10007"/>
    </source>
</evidence>
<gene>
    <name evidence="8" type="ORF">TVAG_346790</name>
</gene>
<reference evidence="8" key="1">
    <citation type="submission" date="2006-10" db="EMBL/GenBank/DDBJ databases">
        <authorList>
            <person name="Amadeo P."/>
            <person name="Zhao Q."/>
            <person name="Wortman J."/>
            <person name="Fraser-Liggett C."/>
            <person name="Carlton J."/>
        </authorList>
    </citation>
    <scope>NUCLEOTIDE SEQUENCE</scope>
    <source>
        <strain evidence="8">G3</strain>
    </source>
</reference>
<evidence type="ECO:0000256" key="3">
    <source>
        <dbReference type="PIRNR" id="PIRNR036492"/>
    </source>
</evidence>
<dbReference type="GO" id="GO:0004029">
    <property type="term" value="F:aldehyde dehydrogenase (NAD+) activity"/>
    <property type="evidence" value="ECO:0000318"/>
    <property type="project" value="GO_Central"/>
</dbReference>
<dbReference type="CDD" id="cd07087">
    <property type="entry name" value="ALDH_F3-13-14_CALDH-like"/>
    <property type="match status" value="1"/>
</dbReference>